<dbReference type="AlphaFoldDB" id="A0A5J4TCU2"/>
<feature type="non-terminal residue" evidence="2">
    <location>
        <position position="1"/>
    </location>
</feature>
<feature type="compositionally biased region" description="Basic and acidic residues" evidence="1">
    <location>
        <begin position="237"/>
        <end position="280"/>
    </location>
</feature>
<sequence length="303" mass="35794">WVTKFLYSEDYDMIEFGLFIMKRFLYFIANAESLGIQIPQREQLQNKGIQAKLLEIFHTDKYKNSRKQLYSASIIGLIYKALQINSEFGKEIIDFLKETIHIQDQYDASVQLQSLQFLAESQQNHELILSGGFLNELNNFLKDDKKVFTYIGVVTLFVKLFKFGTPETKEQIWKTISRDRVKILADYGNDDDTQKSKSRLIKKNHYENVIVIAGELYRLLIEYQNKEQQGPGMNQQEGDKQIQTENKQKYQQKEEEIKEELNVKQMEKEQQQGDEQKEQQQLKQGNEQKYITQVYQILEQDGK</sequence>
<dbReference type="Proteomes" id="UP000324800">
    <property type="component" value="Unassembled WGS sequence"/>
</dbReference>
<organism evidence="2 3">
    <name type="scientific">Streblomastix strix</name>
    <dbReference type="NCBI Taxonomy" id="222440"/>
    <lineage>
        <taxon>Eukaryota</taxon>
        <taxon>Metamonada</taxon>
        <taxon>Preaxostyla</taxon>
        <taxon>Oxymonadida</taxon>
        <taxon>Streblomastigidae</taxon>
        <taxon>Streblomastix</taxon>
    </lineage>
</organism>
<proteinExistence type="predicted"/>
<dbReference type="SUPFAM" id="SSF48371">
    <property type="entry name" value="ARM repeat"/>
    <property type="match status" value="1"/>
</dbReference>
<evidence type="ECO:0000313" key="3">
    <source>
        <dbReference type="Proteomes" id="UP000324800"/>
    </source>
</evidence>
<gene>
    <name evidence="2" type="ORF">EZS28_048259</name>
</gene>
<dbReference type="InterPro" id="IPR016024">
    <property type="entry name" value="ARM-type_fold"/>
</dbReference>
<accession>A0A5J4TCU2</accession>
<evidence type="ECO:0008006" key="4">
    <source>
        <dbReference type="Google" id="ProtNLM"/>
    </source>
</evidence>
<comment type="caution">
    <text evidence="2">The sequence shown here is derived from an EMBL/GenBank/DDBJ whole genome shotgun (WGS) entry which is preliminary data.</text>
</comment>
<reference evidence="2 3" key="1">
    <citation type="submission" date="2019-03" db="EMBL/GenBank/DDBJ databases">
        <title>Single cell metagenomics reveals metabolic interactions within the superorganism composed of flagellate Streblomastix strix and complex community of Bacteroidetes bacteria on its surface.</title>
        <authorList>
            <person name="Treitli S.C."/>
            <person name="Kolisko M."/>
            <person name="Husnik F."/>
            <person name="Keeling P."/>
            <person name="Hampl V."/>
        </authorList>
    </citation>
    <scope>NUCLEOTIDE SEQUENCE [LARGE SCALE GENOMIC DNA]</scope>
    <source>
        <strain evidence="2">ST1C</strain>
    </source>
</reference>
<feature type="region of interest" description="Disordered" evidence="1">
    <location>
        <begin position="228"/>
        <end position="285"/>
    </location>
</feature>
<dbReference type="EMBL" id="SNRW01033351">
    <property type="protein sequence ID" value="KAA6356214.1"/>
    <property type="molecule type" value="Genomic_DNA"/>
</dbReference>
<protein>
    <recommendedName>
        <fullName evidence="4">Armadillo-type fold</fullName>
    </recommendedName>
</protein>
<evidence type="ECO:0000313" key="2">
    <source>
        <dbReference type="EMBL" id="KAA6356214.1"/>
    </source>
</evidence>
<evidence type="ECO:0000256" key="1">
    <source>
        <dbReference type="SAM" id="MobiDB-lite"/>
    </source>
</evidence>
<name>A0A5J4TCU2_9EUKA</name>